<keyword evidence="5" id="KW-1185">Reference proteome</keyword>
<dbReference type="Gene3D" id="2.160.20.120">
    <property type="match status" value="1"/>
</dbReference>
<evidence type="ECO:0000313" key="4">
    <source>
        <dbReference type="EMBL" id="MBB4678089.1"/>
    </source>
</evidence>
<dbReference type="Pfam" id="PF13349">
    <property type="entry name" value="DUF4097"/>
    <property type="match status" value="1"/>
</dbReference>
<feature type="compositionally biased region" description="Polar residues" evidence="1">
    <location>
        <begin position="227"/>
        <end position="236"/>
    </location>
</feature>
<evidence type="ECO:0000256" key="1">
    <source>
        <dbReference type="SAM" id="MobiDB-lite"/>
    </source>
</evidence>
<accession>A0A7W7CBI8</accession>
<sequence>MRMFKVGAALLTGAVLLSGCSLVARNRETQQQDFEQKVTKLEVTLYSGDVEVRAGGDGKVSVTRKLEWASTKPIAHEEWSGETLRITPPTCPNNCGIDYVITVPASIAVQLKTNSGTVVVADVKGDLRLETDSGDVRADNPVAALWARTGSGKVTTSGARSPKAELRTDSGDIEAAFAAAPTTVLTQAGSGAVTITVPKEPAGYQVTTKADSGKREVAVTQEAGSPRTISASTDSGDITVKYG</sequence>
<evidence type="ECO:0000313" key="5">
    <source>
        <dbReference type="Proteomes" id="UP000533598"/>
    </source>
</evidence>
<feature type="region of interest" description="Disordered" evidence="1">
    <location>
        <begin position="215"/>
        <end position="243"/>
    </location>
</feature>
<dbReference type="AlphaFoldDB" id="A0A7W7CBI8"/>
<evidence type="ECO:0000259" key="3">
    <source>
        <dbReference type="Pfam" id="PF13349"/>
    </source>
</evidence>
<name>A0A7W7CBI8_9PSEU</name>
<protein>
    <recommendedName>
        <fullName evidence="3">DUF4097 domain-containing protein</fullName>
    </recommendedName>
</protein>
<dbReference type="RefSeq" id="WP_185003960.1">
    <property type="nucleotide sequence ID" value="NZ_BAAAUI010000041.1"/>
</dbReference>
<evidence type="ECO:0000256" key="2">
    <source>
        <dbReference type="SAM" id="SignalP"/>
    </source>
</evidence>
<gene>
    <name evidence="4" type="ORF">HNR67_004207</name>
</gene>
<proteinExistence type="predicted"/>
<keyword evidence="2" id="KW-0732">Signal</keyword>
<organism evidence="4 5">
    <name type="scientific">Crossiella cryophila</name>
    <dbReference type="NCBI Taxonomy" id="43355"/>
    <lineage>
        <taxon>Bacteria</taxon>
        <taxon>Bacillati</taxon>
        <taxon>Actinomycetota</taxon>
        <taxon>Actinomycetes</taxon>
        <taxon>Pseudonocardiales</taxon>
        <taxon>Pseudonocardiaceae</taxon>
        <taxon>Crossiella</taxon>
    </lineage>
</organism>
<feature type="domain" description="DUF4097" evidence="3">
    <location>
        <begin position="38"/>
        <end position="240"/>
    </location>
</feature>
<dbReference type="PROSITE" id="PS51257">
    <property type="entry name" value="PROKAR_LIPOPROTEIN"/>
    <property type="match status" value="1"/>
</dbReference>
<dbReference type="InterPro" id="IPR025164">
    <property type="entry name" value="Toastrack_DUF4097"/>
</dbReference>
<comment type="caution">
    <text evidence="4">The sequence shown here is derived from an EMBL/GenBank/DDBJ whole genome shotgun (WGS) entry which is preliminary data.</text>
</comment>
<feature type="signal peptide" evidence="2">
    <location>
        <begin position="1"/>
        <end position="23"/>
    </location>
</feature>
<dbReference type="Proteomes" id="UP000533598">
    <property type="component" value="Unassembled WGS sequence"/>
</dbReference>
<feature type="chain" id="PRO_5039729044" description="DUF4097 domain-containing protein" evidence="2">
    <location>
        <begin position="24"/>
        <end position="243"/>
    </location>
</feature>
<reference evidence="4 5" key="1">
    <citation type="submission" date="2020-08" db="EMBL/GenBank/DDBJ databases">
        <title>Sequencing the genomes of 1000 actinobacteria strains.</title>
        <authorList>
            <person name="Klenk H.-P."/>
        </authorList>
    </citation>
    <scope>NUCLEOTIDE SEQUENCE [LARGE SCALE GENOMIC DNA]</scope>
    <source>
        <strain evidence="4 5">DSM 44230</strain>
    </source>
</reference>
<dbReference type="EMBL" id="JACHMH010000001">
    <property type="protein sequence ID" value="MBB4678089.1"/>
    <property type="molecule type" value="Genomic_DNA"/>
</dbReference>